<evidence type="ECO:0000313" key="3">
    <source>
        <dbReference type="Proteomes" id="UP000806378"/>
    </source>
</evidence>
<evidence type="ECO:0000313" key="2">
    <source>
        <dbReference type="EMBL" id="KAF7845842.1"/>
    </source>
</evidence>
<gene>
    <name evidence="2" type="ORF">BT93_L0384</name>
</gene>
<dbReference type="EMBL" id="MU099275">
    <property type="protein sequence ID" value="KAF7845842.1"/>
    <property type="molecule type" value="Genomic_DNA"/>
</dbReference>
<feature type="region of interest" description="Disordered" evidence="1">
    <location>
        <begin position="60"/>
        <end position="120"/>
    </location>
</feature>
<feature type="compositionally biased region" description="Polar residues" evidence="1">
    <location>
        <begin position="61"/>
        <end position="73"/>
    </location>
</feature>
<evidence type="ECO:0000256" key="1">
    <source>
        <dbReference type="SAM" id="MobiDB-lite"/>
    </source>
</evidence>
<keyword evidence="3" id="KW-1185">Reference proteome</keyword>
<dbReference type="Proteomes" id="UP000806378">
    <property type="component" value="Unassembled WGS sequence"/>
</dbReference>
<name>A0A8T0CGJ6_CORYI</name>
<feature type="compositionally biased region" description="Low complexity" evidence="1">
    <location>
        <begin position="20"/>
        <end position="33"/>
    </location>
</feature>
<proteinExistence type="predicted"/>
<accession>A0A8T0CGJ6</accession>
<protein>
    <submittedName>
        <fullName evidence="2">Uncharacterized protein</fullName>
    </submittedName>
</protein>
<reference evidence="2" key="1">
    <citation type="submission" date="2020-05" db="EMBL/GenBank/DDBJ databases">
        <title>WGS assembly of Corymbia citriodora subspecies variegata.</title>
        <authorList>
            <person name="Barry K."/>
            <person name="Hundley H."/>
            <person name="Shu S."/>
            <person name="Jenkins J."/>
            <person name="Grimwood J."/>
            <person name="Baten A."/>
        </authorList>
    </citation>
    <scope>NUCLEOTIDE SEQUENCE</scope>
    <source>
        <strain evidence="2">CV2-018</strain>
    </source>
</reference>
<feature type="region of interest" description="Disordered" evidence="1">
    <location>
        <begin position="1"/>
        <end position="33"/>
    </location>
</feature>
<dbReference type="Gramene" id="rna-gnl|WGS:JABURB|Cocit.L0384.1">
    <property type="protein sequence ID" value="cds-KAF7845842.1"/>
    <property type="gene ID" value="gene-BT93_L0384"/>
</dbReference>
<comment type="caution">
    <text evidence="2">The sequence shown here is derived from an EMBL/GenBank/DDBJ whole genome shotgun (WGS) entry which is preliminary data.</text>
</comment>
<sequence length="120" mass="13058">MFDHLPTFYAEDEKPRTQSKAPAQPQPQKVQKPTSILMPQAQRPAAAARVPSFFGLFPPRQISQTTSANTSPCASPLPSPGLQAPTKSPWFETASAAATRPPLKSRHTDMDVTCFPPAWS</sequence>
<organism evidence="2 3">
    <name type="scientific">Corymbia citriodora subsp. variegata</name>
    <dbReference type="NCBI Taxonomy" id="360336"/>
    <lineage>
        <taxon>Eukaryota</taxon>
        <taxon>Viridiplantae</taxon>
        <taxon>Streptophyta</taxon>
        <taxon>Embryophyta</taxon>
        <taxon>Tracheophyta</taxon>
        <taxon>Spermatophyta</taxon>
        <taxon>Magnoliopsida</taxon>
        <taxon>eudicotyledons</taxon>
        <taxon>Gunneridae</taxon>
        <taxon>Pentapetalae</taxon>
        <taxon>rosids</taxon>
        <taxon>malvids</taxon>
        <taxon>Myrtales</taxon>
        <taxon>Myrtaceae</taxon>
        <taxon>Myrtoideae</taxon>
        <taxon>Eucalypteae</taxon>
        <taxon>Corymbia</taxon>
    </lineage>
</organism>
<dbReference type="AlphaFoldDB" id="A0A8T0CGJ6"/>